<keyword evidence="4" id="KW-1185">Reference proteome</keyword>
<organism evidence="3 4">
    <name type="scientific">Halosimplex carlsbadense 2-9-1</name>
    <dbReference type="NCBI Taxonomy" id="797114"/>
    <lineage>
        <taxon>Archaea</taxon>
        <taxon>Methanobacteriati</taxon>
        <taxon>Methanobacteriota</taxon>
        <taxon>Stenosarchaea group</taxon>
        <taxon>Halobacteria</taxon>
        <taxon>Halobacteriales</taxon>
        <taxon>Haloarculaceae</taxon>
        <taxon>Halosimplex</taxon>
    </lineage>
</organism>
<evidence type="ECO:0000256" key="1">
    <source>
        <dbReference type="SAM" id="MobiDB-lite"/>
    </source>
</evidence>
<protein>
    <submittedName>
        <fullName evidence="3">Uncharacterized protein</fullName>
    </submittedName>
</protein>
<proteinExistence type="predicted"/>
<evidence type="ECO:0000313" key="4">
    <source>
        <dbReference type="Proteomes" id="UP000011626"/>
    </source>
</evidence>
<gene>
    <name evidence="3" type="ORF">C475_10899</name>
</gene>
<dbReference type="EMBL" id="AOIU01000026">
    <property type="protein sequence ID" value="ELZ25049.1"/>
    <property type="molecule type" value="Genomic_DNA"/>
</dbReference>
<dbReference type="AlphaFoldDB" id="M0CT67"/>
<evidence type="ECO:0000256" key="2">
    <source>
        <dbReference type="SAM" id="Phobius"/>
    </source>
</evidence>
<feature type="transmembrane region" description="Helical" evidence="2">
    <location>
        <begin position="20"/>
        <end position="40"/>
    </location>
</feature>
<comment type="caution">
    <text evidence="3">The sequence shown here is derived from an EMBL/GenBank/DDBJ whole genome shotgun (WGS) entry which is preliminary data.</text>
</comment>
<accession>M0CT67</accession>
<evidence type="ECO:0000313" key="3">
    <source>
        <dbReference type="EMBL" id="ELZ25049.1"/>
    </source>
</evidence>
<keyword evidence="2" id="KW-0472">Membrane</keyword>
<keyword evidence="2" id="KW-0812">Transmembrane</keyword>
<feature type="region of interest" description="Disordered" evidence="1">
    <location>
        <begin position="41"/>
        <end position="61"/>
    </location>
</feature>
<dbReference type="Proteomes" id="UP000011626">
    <property type="component" value="Unassembled WGS sequence"/>
</dbReference>
<name>M0CT67_9EURY</name>
<sequence length="61" mass="6432">MVASVVPLHTGRPHVVTDSVLGVAVGVAVVGLYVFALRWAGDDRTDGGDDGARNRESRSNR</sequence>
<keyword evidence="2" id="KW-1133">Transmembrane helix</keyword>
<reference evidence="3 4" key="1">
    <citation type="journal article" date="2014" name="PLoS Genet.">
        <title>Phylogenetically driven sequencing of extremely halophilic archaea reveals strategies for static and dynamic osmo-response.</title>
        <authorList>
            <person name="Becker E.A."/>
            <person name="Seitzer P.M."/>
            <person name="Tritt A."/>
            <person name="Larsen D."/>
            <person name="Krusor M."/>
            <person name="Yao A.I."/>
            <person name="Wu D."/>
            <person name="Madern D."/>
            <person name="Eisen J.A."/>
            <person name="Darling A.E."/>
            <person name="Facciotti M.T."/>
        </authorList>
    </citation>
    <scope>NUCLEOTIDE SEQUENCE [LARGE SCALE GENOMIC DNA]</scope>
    <source>
        <strain evidence="3 4">2-9-1</strain>
    </source>
</reference>
<dbReference type="STRING" id="797114.C475_10899"/>